<evidence type="ECO:0000256" key="1">
    <source>
        <dbReference type="SAM" id="MobiDB-lite"/>
    </source>
</evidence>
<dbReference type="EMBL" id="JANPWB010000007">
    <property type="protein sequence ID" value="KAJ1169144.1"/>
    <property type="molecule type" value="Genomic_DNA"/>
</dbReference>
<feature type="compositionally biased region" description="Polar residues" evidence="1">
    <location>
        <begin position="104"/>
        <end position="126"/>
    </location>
</feature>
<keyword evidence="3" id="KW-1185">Reference proteome</keyword>
<evidence type="ECO:0000313" key="3">
    <source>
        <dbReference type="Proteomes" id="UP001066276"/>
    </source>
</evidence>
<dbReference type="AlphaFoldDB" id="A0AAV7SY70"/>
<reference evidence="2" key="1">
    <citation type="journal article" date="2022" name="bioRxiv">
        <title>Sequencing and chromosome-scale assembly of the giantPleurodeles waltlgenome.</title>
        <authorList>
            <person name="Brown T."/>
            <person name="Elewa A."/>
            <person name="Iarovenko S."/>
            <person name="Subramanian E."/>
            <person name="Araus A.J."/>
            <person name="Petzold A."/>
            <person name="Susuki M."/>
            <person name="Suzuki K.-i.T."/>
            <person name="Hayashi T."/>
            <person name="Toyoda A."/>
            <person name="Oliveira C."/>
            <person name="Osipova E."/>
            <person name="Leigh N.D."/>
            <person name="Simon A."/>
            <person name="Yun M.H."/>
        </authorList>
    </citation>
    <scope>NUCLEOTIDE SEQUENCE</scope>
    <source>
        <strain evidence="2">20211129_DDA</strain>
        <tissue evidence="2">Liver</tissue>
    </source>
</reference>
<accession>A0AAV7SY70</accession>
<protein>
    <submittedName>
        <fullName evidence="2">Uncharacterized protein</fullName>
    </submittedName>
</protein>
<feature type="region of interest" description="Disordered" evidence="1">
    <location>
        <begin position="104"/>
        <end position="156"/>
    </location>
</feature>
<organism evidence="2 3">
    <name type="scientific">Pleurodeles waltl</name>
    <name type="common">Iberian ribbed newt</name>
    <dbReference type="NCBI Taxonomy" id="8319"/>
    <lineage>
        <taxon>Eukaryota</taxon>
        <taxon>Metazoa</taxon>
        <taxon>Chordata</taxon>
        <taxon>Craniata</taxon>
        <taxon>Vertebrata</taxon>
        <taxon>Euteleostomi</taxon>
        <taxon>Amphibia</taxon>
        <taxon>Batrachia</taxon>
        <taxon>Caudata</taxon>
        <taxon>Salamandroidea</taxon>
        <taxon>Salamandridae</taxon>
        <taxon>Pleurodelinae</taxon>
        <taxon>Pleurodeles</taxon>
    </lineage>
</organism>
<proteinExistence type="predicted"/>
<dbReference type="Proteomes" id="UP001066276">
    <property type="component" value="Chromosome 4_1"/>
</dbReference>
<name>A0AAV7SY70_PLEWA</name>
<sequence length="254" mass="28869">MAHFNDDQYGEYDAGQYDQHMEECLVEALDFHVQDSVNKELVKAYRPFAQPIFNFGFRRFGAGSGNPTPVEVYITEPARSSDNLLDQIINSVLNHHEYGAFKSISTPSGQTSQHCDSDSSTTNKSPVQEKMQGKRKARHTDDPETPVMGKNLQFDPDSIIHPRSTEWVPCQEVAKFVQARLRKGFEKDVRNTLRSECPRPALSGKVAETPELDPHMVTFLKKYAKDPKKGIDRAWRRCQDKLLDISGPLTKSWI</sequence>
<evidence type="ECO:0000313" key="2">
    <source>
        <dbReference type="EMBL" id="KAJ1169144.1"/>
    </source>
</evidence>
<gene>
    <name evidence="2" type="ORF">NDU88_001050</name>
</gene>
<comment type="caution">
    <text evidence="2">The sequence shown here is derived from an EMBL/GenBank/DDBJ whole genome shotgun (WGS) entry which is preliminary data.</text>
</comment>